<dbReference type="EMBL" id="BSXT01000333">
    <property type="protein sequence ID" value="GMF24587.1"/>
    <property type="molecule type" value="Genomic_DNA"/>
</dbReference>
<evidence type="ECO:0000313" key="2">
    <source>
        <dbReference type="Proteomes" id="UP001165121"/>
    </source>
</evidence>
<proteinExistence type="predicted"/>
<gene>
    <name evidence="1" type="ORF">Pfra01_000415700</name>
</gene>
<evidence type="ECO:0000313" key="1">
    <source>
        <dbReference type="EMBL" id="GMF24587.1"/>
    </source>
</evidence>
<organism evidence="1 2">
    <name type="scientific">Phytophthora fragariaefolia</name>
    <dbReference type="NCBI Taxonomy" id="1490495"/>
    <lineage>
        <taxon>Eukaryota</taxon>
        <taxon>Sar</taxon>
        <taxon>Stramenopiles</taxon>
        <taxon>Oomycota</taxon>
        <taxon>Peronosporomycetes</taxon>
        <taxon>Peronosporales</taxon>
        <taxon>Peronosporaceae</taxon>
        <taxon>Phytophthora</taxon>
    </lineage>
</organism>
<reference evidence="1" key="1">
    <citation type="submission" date="2023-04" db="EMBL/GenBank/DDBJ databases">
        <title>Phytophthora fragariaefolia NBRC 109709.</title>
        <authorList>
            <person name="Ichikawa N."/>
            <person name="Sato H."/>
            <person name="Tonouchi N."/>
        </authorList>
    </citation>
    <scope>NUCLEOTIDE SEQUENCE</scope>
    <source>
        <strain evidence="1">NBRC 109709</strain>
    </source>
</reference>
<keyword evidence="2" id="KW-1185">Reference proteome</keyword>
<comment type="caution">
    <text evidence="1">The sequence shown here is derived from an EMBL/GenBank/DDBJ whole genome shotgun (WGS) entry which is preliminary data.</text>
</comment>
<sequence>MKNAYPIAGSQLRLEKQREMEIAAKKELLLSGASSLAERKSGGSSNTSDILSLGLGRAHGRSKLDHYVGKLTTQLKDDEEHVRRTEAERQIRLCEVQHREGMEQFWKLLHAAPIRSVVCFL</sequence>
<dbReference type="AlphaFoldDB" id="A0A9W6WRU0"/>
<dbReference type="OrthoDB" id="194358at2759"/>
<accession>A0A9W6WRU0</accession>
<dbReference type="Proteomes" id="UP001165121">
    <property type="component" value="Unassembled WGS sequence"/>
</dbReference>
<name>A0A9W6WRU0_9STRA</name>
<protein>
    <submittedName>
        <fullName evidence="1">Unnamed protein product</fullName>
    </submittedName>
</protein>